<name>A0A8H7N249_BIOOC</name>
<dbReference type="Pfam" id="PF06985">
    <property type="entry name" value="HET"/>
    <property type="match status" value="1"/>
</dbReference>
<sequence length="569" mass="65725">MRLLKTKQYELAEAKDIPGPFPPYAILSHMWISPKEEITYEDFKTRKEDIVNDVYKQTGWAKLKKYCDRAAKDGWDWAWMDTCCIDKTNPADTQEAINAMFRWYQNAAICYAYLGDVDAYGTLNDAKPRLIDPNHPRNEDLDEMPGMIQVPKEAKNEMRRAVGGSLCKTKWFTRGWTLQELLASRHLVFMDKYWHRIGARESWAWEILAASNIDPKHLTTFNPIDFTSCSIAMRMSWASSRSTTVEEDETYSLLGLFGISLPLIYGEGRWRAFHRLQRELIKVYSDDSIIAWKVDRTSQEFNLLIEQGRSWDLDWEFGPFDSRVSRFLADRNFNCRHEPMAYTGIMLRNVGNAFERITDRRFEDTREFERKKGWEEVQEKEKEDIIIRAANFRDPLAGPSIFALESPIKIDVGFRYLMDLNDPHTSGKLESLKNSSKERYFKRQKLQENELFVQPNQLILAKIEIHMGEHHPKCNILMDVAENGFPSVGIASDDDGGKQLGDPLGDQDLAEEFHRQAPSGRCLPSIVRTNQGTAVHVHLFPKKSRKLSPKGIGGMSGELREYTVKILVS</sequence>
<reference evidence="2" key="1">
    <citation type="submission" date="2020-10" db="EMBL/GenBank/DDBJ databases">
        <title>High-Quality Genome Resource of Clonostachys rosea strain S41 by Oxford Nanopore Long-Read Sequencing.</title>
        <authorList>
            <person name="Wang H."/>
        </authorList>
    </citation>
    <scope>NUCLEOTIDE SEQUENCE</scope>
    <source>
        <strain evidence="2">S41</strain>
    </source>
</reference>
<proteinExistence type="predicted"/>
<evidence type="ECO:0000313" key="2">
    <source>
        <dbReference type="EMBL" id="KAF9743060.1"/>
    </source>
</evidence>
<comment type="caution">
    <text evidence="2">The sequence shown here is derived from an EMBL/GenBank/DDBJ whole genome shotgun (WGS) entry which is preliminary data.</text>
</comment>
<organism evidence="2 3">
    <name type="scientific">Bionectria ochroleuca</name>
    <name type="common">Gliocladium roseum</name>
    <dbReference type="NCBI Taxonomy" id="29856"/>
    <lineage>
        <taxon>Eukaryota</taxon>
        <taxon>Fungi</taxon>
        <taxon>Dikarya</taxon>
        <taxon>Ascomycota</taxon>
        <taxon>Pezizomycotina</taxon>
        <taxon>Sordariomycetes</taxon>
        <taxon>Hypocreomycetidae</taxon>
        <taxon>Hypocreales</taxon>
        <taxon>Bionectriaceae</taxon>
        <taxon>Clonostachys</taxon>
    </lineage>
</organism>
<dbReference type="AlphaFoldDB" id="A0A8H7N249"/>
<evidence type="ECO:0000313" key="3">
    <source>
        <dbReference type="Proteomes" id="UP000616885"/>
    </source>
</evidence>
<evidence type="ECO:0000259" key="1">
    <source>
        <dbReference type="Pfam" id="PF06985"/>
    </source>
</evidence>
<dbReference type="InterPro" id="IPR010730">
    <property type="entry name" value="HET"/>
</dbReference>
<dbReference type="Proteomes" id="UP000616885">
    <property type="component" value="Unassembled WGS sequence"/>
</dbReference>
<accession>A0A8H7N249</accession>
<gene>
    <name evidence="2" type="ORF">IM811_006716</name>
</gene>
<dbReference type="EMBL" id="JADCTT010000018">
    <property type="protein sequence ID" value="KAF9743060.1"/>
    <property type="molecule type" value="Genomic_DNA"/>
</dbReference>
<dbReference type="PANTHER" id="PTHR10622">
    <property type="entry name" value="HET DOMAIN-CONTAINING PROTEIN"/>
    <property type="match status" value="1"/>
</dbReference>
<dbReference type="PANTHER" id="PTHR10622:SF10">
    <property type="entry name" value="HET DOMAIN-CONTAINING PROTEIN"/>
    <property type="match status" value="1"/>
</dbReference>
<feature type="domain" description="Heterokaryon incompatibility" evidence="1">
    <location>
        <begin position="24"/>
        <end position="180"/>
    </location>
</feature>
<protein>
    <recommendedName>
        <fullName evidence="1">Heterokaryon incompatibility domain-containing protein</fullName>
    </recommendedName>
</protein>